<organism evidence="14 15">
    <name type="scientific">Aminobacter niigataensis</name>
    <dbReference type="NCBI Taxonomy" id="83265"/>
    <lineage>
        <taxon>Bacteria</taxon>
        <taxon>Pseudomonadati</taxon>
        <taxon>Pseudomonadota</taxon>
        <taxon>Alphaproteobacteria</taxon>
        <taxon>Hyphomicrobiales</taxon>
        <taxon>Phyllobacteriaceae</taxon>
        <taxon>Aminobacter</taxon>
    </lineage>
</organism>
<evidence type="ECO:0000256" key="5">
    <source>
        <dbReference type="ARBA" id="ARBA00022679"/>
    </source>
</evidence>
<comment type="catalytic activity">
    <reaction evidence="11">
        <text>N(6)-(pyridoxal phosphate)-L-lysyl-[4-amino-5-hydroxymethyl-2-methylpyrimidine phosphate synthase] + L-histidyl-[4-amino-5-hydroxymethyl-2-methylpyrimidine phosphate synthase] + 2 Fe(3+) + 4 H2O = L-lysyl-[4-amino-5-hydroxymethyl-2-methylpyrimidine phosphate synthase] + (2S)-2-amino-5-hydroxy-4-oxopentanoyl-[4-amino-5-hydroxymethyl-2-methylpyrimidine phosphate synthase] + 4-amino-2-methyl-5-(phosphooxymethyl)pyrimidine + 3-oxopropanoate + 2 Fe(2+) + 2 H(+)</text>
        <dbReference type="Rhea" id="RHEA:65756"/>
        <dbReference type="Rhea" id="RHEA-COMP:16892"/>
        <dbReference type="Rhea" id="RHEA-COMP:16893"/>
        <dbReference type="Rhea" id="RHEA-COMP:16894"/>
        <dbReference type="Rhea" id="RHEA-COMP:16895"/>
        <dbReference type="ChEBI" id="CHEBI:15377"/>
        <dbReference type="ChEBI" id="CHEBI:15378"/>
        <dbReference type="ChEBI" id="CHEBI:29033"/>
        <dbReference type="ChEBI" id="CHEBI:29034"/>
        <dbReference type="ChEBI" id="CHEBI:29969"/>
        <dbReference type="ChEBI" id="CHEBI:29979"/>
        <dbReference type="ChEBI" id="CHEBI:33190"/>
        <dbReference type="ChEBI" id="CHEBI:58354"/>
        <dbReference type="ChEBI" id="CHEBI:143915"/>
        <dbReference type="ChEBI" id="CHEBI:157692"/>
    </reaction>
    <physiologicalReaction direction="left-to-right" evidence="11">
        <dbReference type="Rhea" id="RHEA:65757"/>
    </physiologicalReaction>
</comment>
<keyword evidence="5" id="KW-0808">Transferase</keyword>
<comment type="similarity">
    <text evidence="3">Belongs to the NMT1/THI5 family.</text>
</comment>
<keyword evidence="6" id="KW-0479">Metal-binding</keyword>
<comment type="subunit">
    <text evidence="4">Homodimer.</text>
</comment>
<feature type="chain" id="PRO_5045991927" description="Thiamine pyrimidine synthase" evidence="12">
    <location>
        <begin position="29"/>
        <end position="328"/>
    </location>
</feature>
<comment type="pathway">
    <text evidence="2">Cofactor biosynthesis; thiamine diphosphate biosynthesis.</text>
</comment>
<evidence type="ECO:0000256" key="1">
    <source>
        <dbReference type="ARBA" id="ARBA00003469"/>
    </source>
</evidence>
<evidence type="ECO:0000256" key="11">
    <source>
        <dbReference type="ARBA" id="ARBA00048179"/>
    </source>
</evidence>
<dbReference type="SUPFAM" id="SSF53850">
    <property type="entry name" value="Periplasmic binding protein-like II"/>
    <property type="match status" value="1"/>
</dbReference>
<feature type="signal peptide" evidence="12">
    <location>
        <begin position="1"/>
        <end position="28"/>
    </location>
</feature>
<comment type="function">
    <text evidence="1">Responsible for the formation of the pyrimidine heterocycle in the thiamine biosynthesis pathway. Catalyzes the formation of hydroxymethylpyrimidine phosphate (HMP-P) from histidine and pyridoxal phosphate (PLP). The protein uses PLP and the active site histidine to form HMP-P, generating an inactive enzyme. The enzyme can only undergo a single turnover, which suggests it is a suicide enzyme.</text>
</comment>
<gene>
    <name evidence="14" type="ORF">GGQ99_003917</name>
</gene>
<protein>
    <recommendedName>
        <fullName evidence="10">Thiamine pyrimidine synthase</fullName>
    </recommendedName>
</protein>
<evidence type="ECO:0000256" key="12">
    <source>
        <dbReference type="SAM" id="SignalP"/>
    </source>
</evidence>
<name>A0ABR6L855_9HYPH</name>
<proteinExistence type="inferred from homology"/>
<comment type="caution">
    <text evidence="14">The sequence shown here is derived from an EMBL/GenBank/DDBJ whole genome shotgun (WGS) entry which is preliminary data.</text>
</comment>
<dbReference type="PANTHER" id="PTHR31528">
    <property type="entry name" value="4-AMINO-5-HYDROXYMETHYL-2-METHYLPYRIMIDINE PHOSPHATE SYNTHASE THI11-RELATED"/>
    <property type="match status" value="1"/>
</dbReference>
<dbReference type="EMBL" id="JACHOT010000006">
    <property type="protein sequence ID" value="MBB4652141.1"/>
    <property type="molecule type" value="Genomic_DNA"/>
</dbReference>
<evidence type="ECO:0000256" key="2">
    <source>
        <dbReference type="ARBA" id="ARBA00004948"/>
    </source>
</evidence>
<dbReference type="InterPro" id="IPR015168">
    <property type="entry name" value="SsuA/THI5"/>
</dbReference>
<reference evidence="14 15" key="1">
    <citation type="submission" date="2020-08" db="EMBL/GenBank/DDBJ databases">
        <title>Genomic Encyclopedia of Type Strains, Phase IV (KMG-IV): sequencing the most valuable type-strain genomes for metagenomic binning, comparative biology and taxonomic classification.</title>
        <authorList>
            <person name="Goeker M."/>
        </authorList>
    </citation>
    <scope>NUCLEOTIDE SEQUENCE [LARGE SCALE GENOMIC DNA]</scope>
    <source>
        <strain evidence="14 15">DSM 7050</strain>
    </source>
</reference>
<dbReference type="Gene3D" id="3.40.190.10">
    <property type="entry name" value="Periplasmic binding protein-like II"/>
    <property type="match status" value="2"/>
</dbReference>
<evidence type="ECO:0000256" key="7">
    <source>
        <dbReference type="ARBA" id="ARBA00022898"/>
    </source>
</evidence>
<dbReference type="Pfam" id="PF09084">
    <property type="entry name" value="NMT1"/>
    <property type="match status" value="1"/>
</dbReference>
<keyword evidence="9" id="KW-0408">Iron</keyword>
<dbReference type="Proteomes" id="UP000539538">
    <property type="component" value="Unassembled WGS sequence"/>
</dbReference>
<keyword evidence="15" id="KW-1185">Reference proteome</keyword>
<dbReference type="PANTHER" id="PTHR31528:SF1">
    <property type="entry name" value="4-AMINO-5-HYDROXYMETHYL-2-METHYLPYRIMIDINE PHOSPHATE SYNTHASE THI11-RELATED"/>
    <property type="match status" value="1"/>
</dbReference>
<sequence length="328" mass="35500">MSNSFGSWICRTAIAALGFVAIGTSADAADSVKLRLDWVFGSEHAPIFLALEKGFFKEEGIEVELLPGEGSSVTTKLVGNRDADFGYASADQVLLGASRDLPVVATAVLLQQNPTAFIFKTSQNIKNVETDLYGKTLGIQLKSSTGRQWDAIKKTLNLDPAKLTEVPADGALVSLIAADRIDVGVGFYFNDALKLKATGEDVSWILLEELGMKMYSTTLLTNAELIAENPDLVARFTKAFVRGWEYSVANPDEAYEAFVKANPSTDKVYAKLKLPEVLKLTQSPDVSANGLGSSTLAGWDELQKQLVEMGLLKTSIDVSKAFTNQFLK</sequence>
<evidence type="ECO:0000256" key="4">
    <source>
        <dbReference type="ARBA" id="ARBA00011738"/>
    </source>
</evidence>
<evidence type="ECO:0000259" key="13">
    <source>
        <dbReference type="Pfam" id="PF09084"/>
    </source>
</evidence>
<keyword evidence="7" id="KW-0663">Pyridoxal phosphate</keyword>
<evidence type="ECO:0000313" key="14">
    <source>
        <dbReference type="EMBL" id="MBB4652141.1"/>
    </source>
</evidence>
<evidence type="ECO:0000256" key="6">
    <source>
        <dbReference type="ARBA" id="ARBA00022723"/>
    </source>
</evidence>
<keyword evidence="12" id="KW-0732">Signal</keyword>
<evidence type="ECO:0000256" key="9">
    <source>
        <dbReference type="ARBA" id="ARBA00023004"/>
    </source>
</evidence>
<evidence type="ECO:0000256" key="10">
    <source>
        <dbReference type="ARBA" id="ARBA00033171"/>
    </source>
</evidence>
<evidence type="ECO:0000313" key="15">
    <source>
        <dbReference type="Proteomes" id="UP000539538"/>
    </source>
</evidence>
<keyword evidence="8" id="KW-0784">Thiamine biosynthesis</keyword>
<dbReference type="RefSeq" id="WP_159091746.1">
    <property type="nucleotide sequence ID" value="NZ_BAAAVZ010000009.1"/>
</dbReference>
<accession>A0ABR6L855</accession>
<evidence type="ECO:0000256" key="3">
    <source>
        <dbReference type="ARBA" id="ARBA00009406"/>
    </source>
</evidence>
<evidence type="ECO:0000256" key="8">
    <source>
        <dbReference type="ARBA" id="ARBA00022977"/>
    </source>
</evidence>
<dbReference type="InterPro" id="IPR027939">
    <property type="entry name" value="NMT1/THI5"/>
</dbReference>
<feature type="domain" description="SsuA/THI5-like" evidence="13">
    <location>
        <begin position="43"/>
        <end position="254"/>
    </location>
</feature>